<evidence type="ECO:0000313" key="1">
    <source>
        <dbReference type="EMBL" id="CAI6372072.1"/>
    </source>
</evidence>
<gene>
    <name evidence="1" type="ORF">MEUPH1_LOCUS26000</name>
</gene>
<comment type="caution">
    <text evidence="1">The sequence shown here is derived from an EMBL/GenBank/DDBJ whole genome shotgun (WGS) entry which is preliminary data.</text>
</comment>
<dbReference type="Proteomes" id="UP001160148">
    <property type="component" value="Unassembled WGS sequence"/>
</dbReference>
<dbReference type="EMBL" id="CARXXK010001018">
    <property type="protein sequence ID" value="CAI6372072.1"/>
    <property type="molecule type" value="Genomic_DNA"/>
</dbReference>
<dbReference type="AlphaFoldDB" id="A0AAV0XX83"/>
<name>A0AAV0XX83_9HEMI</name>
<accession>A0AAV0XX83</accession>
<sequence length="72" mass="8692">MCDKWGISKDYHEVRSKFAIKHFEEVDGDRRLNVTEDNFKVRVFLPMIDTVIFQLSNRFNGLKEITENFYFL</sequence>
<evidence type="ECO:0000313" key="2">
    <source>
        <dbReference type="Proteomes" id="UP001160148"/>
    </source>
</evidence>
<keyword evidence="2" id="KW-1185">Reference proteome</keyword>
<organism evidence="1 2">
    <name type="scientific">Macrosiphum euphorbiae</name>
    <name type="common">potato aphid</name>
    <dbReference type="NCBI Taxonomy" id="13131"/>
    <lineage>
        <taxon>Eukaryota</taxon>
        <taxon>Metazoa</taxon>
        <taxon>Ecdysozoa</taxon>
        <taxon>Arthropoda</taxon>
        <taxon>Hexapoda</taxon>
        <taxon>Insecta</taxon>
        <taxon>Pterygota</taxon>
        <taxon>Neoptera</taxon>
        <taxon>Paraneoptera</taxon>
        <taxon>Hemiptera</taxon>
        <taxon>Sternorrhyncha</taxon>
        <taxon>Aphidomorpha</taxon>
        <taxon>Aphidoidea</taxon>
        <taxon>Aphididae</taxon>
        <taxon>Macrosiphini</taxon>
        <taxon>Macrosiphum</taxon>
    </lineage>
</organism>
<reference evidence="1 2" key="1">
    <citation type="submission" date="2023-01" db="EMBL/GenBank/DDBJ databases">
        <authorList>
            <person name="Whitehead M."/>
        </authorList>
    </citation>
    <scope>NUCLEOTIDE SEQUENCE [LARGE SCALE GENOMIC DNA]</scope>
</reference>
<protein>
    <submittedName>
        <fullName evidence="1">Uncharacterized protein</fullName>
    </submittedName>
</protein>
<proteinExistence type="predicted"/>